<dbReference type="Proteomes" id="UP000288178">
    <property type="component" value="Unassembled WGS sequence"/>
</dbReference>
<sequence length="164" mass="18313">MKQAEAARTEVAAKAQLSECARLPLHTEEQCKILTAEWAEHLRRSRGIEWDWGKLPSKIDCKQRYSGTFSPSAWVTPEYCQEHAARIEEGAIETDPVSGRSKKLIAVGAKVEGIIGLSDRMAIELLQKTYYRDKTPQELAIAVHIDSPPDVLQVRQACSSLAPR</sequence>
<reference evidence="1 2" key="1">
    <citation type="submission" date="2019-01" db="EMBL/GenBank/DDBJ databases">
        <authorList>
            <person name="Chen W.-M."/>
        </authorList>
    </citation>
    <scope>NUCLEOTIDE SEQUENCE [LARGE SCALE GENOMIC DNA]</scope>
    <source>
        <strain evidence="1 2">ICH-3</strain>
    </source>
</reference>
<accession>A0A3S2THM9</accession>
<organism evidence="1 2">
    <name type="scientific">Rubrivivax albus</name>
    <dbReference type="NCBI Taxonomy" id="2499835"/>
    <lineage>
        <taxon>Bacteria</taxon>
        <taxon>Pseudomonadati</taxon>
        <taxon>Pseudomonadota</taxon>
        <taxon>Betaproteobacteria</taxon>
        <taxon>Burkholderiales</taxon>
        <taxon>Sphaerotilaceae</taxon>
        <taxon>Rubrivivax</taxon>
    </lineage>
</organism>
<dbReference type="AlphaFoldDB" id="A0A3S2THM9"/>
<dbReference type="EMBL" id="SACT01000023">
    <property type="protein sequence ID" value="RVT47062.1"/>
    <property type="molecule type" value="Genomic_DNA"/>
</dbReference>
<name>A0A3S2THM9_9BURK</name>
<dbReference type="RefSeq" id="WP_128201676.1">
    <property type="nucleotide sequence ID" value="NZ_SACT01000023.1"/>
</dbReference>
<evidence type="ECO:0000313" key="2">
    <source>
        <dbReference type="Proteomes" id="UP000288178"/>
    </source>
</evidence>
<evidence type="ECO:0000313" key="1">
    <source>
        <dbReference type="EMBL" id="RVT47062.1"/>
    </source>
</evidence>
<comment type="caution">
    <text evidence="1">The sequence shown here is derived from an EMBL/GenBank/DDBJ whole genome shotgun (WGS) entry which is preliminary data.</text>
</comment>
<keyword evidence="2" id="KW-1185">Reference proteome</keyword>
<protein>
    <submittedName>
        <fullName evidence="1">Uncharacterized protein</fullName>
    </submittedName>
</protein>
<gene>
    <name evidence="1" type="ORF">ENE75_24400</name>
</gene>
<proteinExistence type="predicted"/>